<evidence type="ECO:0000313" key="5">
    <source>
        <dbReference type="EMBL" id="PZF78881.1"/>
    </source>
</evidence>
<dbReference type="AlphaFoldDB" id="A0A2W2AUM0"/>
<feature type="binding site" evidence="3">
    <location>
        <position position="106"/>
    </location>
    <ligand>
        <name>substrate</name>
    </ligand>
</feature>
<evidence type="ECO:0000256" key="1">
    <source>
        <dbReference type="ARBA" id="ARBA00008853"/>
    </source>
</evidence>
<keyword evidence="3" id="KW-0479">Metal-binding</keyword>
<dbReference type="GO" id="GO:0005509">
    <property type="term" value="F:calcium ion binding"/>
    <property type="evidence" value="ECO:0007669"/>
    <property type="project" value="TreeGrafter"/>
</dbReference>
<keyword evidence="3" id="KW-0862">Zinc</keyword>
<dbReference type="EMBL" id="QKVK01000001">
    <property type="protein sequence ID" value="PZF78881.1"/>
    <property type="molecule type" value="Genomic_DNA"/>
</dbReference>
<name>A0A2W2AUM0_9HYPH</name>
<organism evidence="5 6">
    <name type="scientific">Aestuariivirga litoralis</name>
    <dbReference type="NCBI Taxonomy" id="2650924"/>
    <lineage>
        <taxon>Bacteria</taxon>
        <taxon>Pseudomonadati</taxon>
        <taxon>Pseudomonadota</taxon>
        <taxon>Alphaproteobacteria</taxon>
        <taxon>Hyphomicrobiales</taxon>
        <taxon>Aestuariivirgaceae</taxon>
        <taxon>Aestuariivirga</taxon>
    </lineage>
</organism>
<feature type="binding site" evidence="3">
    <location>
        <position position="104"/>
    </location>
    <ligand>
        <name>substrate</name>
    </ligand>
</feature>
<evidence type="ECO:0000256" key="3">
    <source>
        <dbReference type="PIRSR" id="PIRSR605511-2"/>
    </source>
</evidence>
<comment type="cofactor">
    <cofactor evidence="3">
        <name>Zn(2+)</name>
        <dbReference type="ChEBI" id="CHEBI:29105"/>
    </cofactor>
    <text evidence="3">Binds 1 divalent metal cation per subunit.</text>
</comment>
<feature type="active site" description="Proton donor/acceptor" evidence="2">
    <location>
        <position position="210"/>
    </location>
</feature>
<evidence type="ECO:0000313" key="6">
    <source>
        <dbReference type="Proteomes" id="UP000248795"/>
    </source>
</evidence>
<dbReference type="Proteomes" id="UP000248795">
    <property type="component" value="Unassembled WGS sequence"/>
</dbReference>
<evidence type="ECO:0000259" key="4">
    <source>
        <dbReference type="Pfam" id="PF08450"/>
    </source>
</evidence>
<dbReference type="GO" id="GO:0004341">
    <property type="term" value="F:gluconolactonase activity"/>
    <property type="evidence" value="ECO:0007669"/>
    <property type="project" value="TreeGrafter"/>
</dbReference>
<dbReference type="Pfam" id="PF08450">
    <property type="entry name" value="SGL"/>
    <property type="match status" value="1"/>
</dbReference>
<dbReference type="GO" id="GO:0019853">
    <property type="term" value="P:L-ascorbic acid biosynthetic process"/>
    <property type="evidence" value="ECO:0007669"/>
    <property type="project" value="TreeGrafter"/>
</dbReference>
<sequence length="303" mass="33146">MKITEIPVTCLVEAQDKLGEGCFWDAATQTLWWLDIIEPSAIHRLHVASGAHRKWQFTEKVTAMAKRNDGTVLVGTHTGLSIFNPETGALSPWRKIDPETPGNRGNDGACDARGRFWFGTMMNNIGPRGEDLPITASTGKLFRIGPTGEIAVMETGIGVSNGPCWSPDGKTFYFSDSMAQIIYAYDFDAEAGTISNRRVLNDTKDYGYPDGATVDAQGFIWSARWEGSCVLRIDPRGRIDRVVPMPAKRVTNVCFGGPKLDTLYATSSRQGLPEAELQDRPLSGGLFCFDPQVTGFEKPAFAG</sequence>
<dbReference type="InterPro" id="IPR013658">
    <property type="entry name" value="SGL"/>
</dbReference>
<comment type="caution">
    <text evidence="5">The sequence shown here is derived from an EMBL/GenBank/DDBJ whole genome shotgun (WGS) entry which is preliminary data.</text>
</comment>
<feature type="binding site" evidence="3">
    <location>
        <position position="161"/>
    </location>
    <ligand>
        <name>a divalent metal cation</name>
        <dbReference type="ChEBI" id="CHEBI:60240"/>
    </ligand>
</feature>
<feature type="domain" description="SMP-30/Gluconolactonase/LRE-like region" evidence="4">
    <location>
        <begin position="18"/>
        <end position="268"/>
    </location>
</feature>
<dbReference type="RefSeq" id="WP_111196209.1">
    <property type="nucleotide sequence ID" value="NZ_QKVK01000001.1"/>
</dbReference>
<dbReference type="PANTHER" id="PTHR10907:SF47">
    <property type="entry name" value="REGUCALCIN"/>
    <property type="match status" value="1"/>
</dbReference>
<dbReference type="InterPro" id="IPR005511">
    <property type="entry name" value="SMP-30"/>
</dbReference>
<protein>
    <submittedName>
        <fullName evidence="5">SMP-30/gluconolactonase/LRE family protein</fullName>
    </submittedName>
</protein>
<dbReference type="PRINTS" id="PR01790">
    <property type="entry name" value="SMP30FAMILY"/>
</dbReference>
<keyword evidence="6" id="KW-1185">Reference proteome</keyword>
<reference evidence="6" key="1">
    <citation type="submission" date="2018-06" db="EMBL/GenBank/DDBJ databases">
        <title>Aestuariibacter litoralis strain KCTC 52945T.</title>
        <authorList>
            <person name="Li X."/>
            <person name="Salam N."/>
            <person name="Li J.-L."/>
            <person name="Chen Y.-M."/>
            <person name="Yang Z.-W."/>
            <person name="Zhang L.-Y."/>
            <person name="Han M.-X."/>
            <person name="Xiao M."/>
            <person name="Li W.-J."/>
        </authorList>
    </citation>
    <scope>NUCLEOTIDE SEQUENCE [LARGE SCALE GENOMIC DNA]</scope>
    <source>
        <strain evidence="6">KCTC 52945</strain>
    </source>
</reference>
<dbReference type="InterPro" id="IPR011042">
    <property type="entry name" value="6-blade_b-propeller_TolB-like"/>
</dbReference>
<comment type="similarity">
    <text evidence="1">Belongs to the SMP-30/CGR1 family.</text>
</comment>
<dbReference type="SUPFAM" id="SSF63829">
    <property type="entry name" value="Calcium-dependent phosphotriesterase"/>
    <property type="match status" value="1"/>
</dbReference>
<gene>
    <name evidence="5" type="ORF">DK847_03570</name>
</gene>
<dbReference type="PANTHER" id="PTHR10907">
    <property type="entry name" value="REGUCALCIN"/>
    <property type="match status" value="1"/>
</dbReference>
<feature type="binding site" evidence="3">
    <location>
        <position position="210"/>
    </location>
    <ligand>
        <name>a divalent metal cation</name>
        <dbReference type="ChEBI" id="CHEBI:60240"/>
    </ligand>
</feature>
<dbReference type="Gene3D" id="2.120.10.30">
    <property type="entry name" value="TolB, C-terminal domain"/>
    <property type="match status" value="1"/>
</dbReference>
<accession>A0A2W2AUM0</accession>
<evidence type="ECO:0000256" key="2">
    <source>
        <dbReference type="PIRSR" id="PIRSR605511-1"/>
    </source>
</evidence>
<proteinExistence type="inferred from homology"/>
<feature type="binding site" evidence="3">
    <location>
        <position position="20"/>
    </location>
    <ligand>
        <name>a divalent metal cation</name>
        <dbReference type="ChEBI" id="CHEBI:60240"/>
    </ligand>
</feature>